<dbReference type="PRINTS" id="PR00778">
    <property type="entry name" value="HTHARSR"/>
</dbReference>
<gene>
    <name evidence="2" type="primary">sdpR_2</name>
    <name evidence="2" type="ORF">AVENLUH13518_01900</name>
</gene>
<name>A0A150HTT4_9GAMM</name>
<dbReference type="InterPro" id="IPR036388">
    <property type="entry name" value="WH-like_DNA-bd_sf"/>
</dbReference>
<reference evidence="2 3" key="1">
    <citation type="journal article" date="2016" name="Sci. Rep.">
        <title>Genomic and phenotypic characterization of the species Acinetobacter venetianus.</title>
        <authorList>
            <person name="Fondi M."/>
            <person name="Maida I."/>
            <person name="Perrin E."/>
            <person name="Orlandini V."/>
            <person name="La Torre L."/>
            <person name="Bosi E."/>
            <person name="Negroni A."/>
            <person name="Zanaroli G."/>
            <person name="Fava F."/>
            <person name="Decorosi F."/>
            <person name="Giovannetti L."/>
            <person name="Viti C."/>
            <person name="Vaneechoutte M."/>
            <person name="Dijkshoorn L."/>
            <person name="Fani R."/>
        </authorList>
    </citation>
    <scope>NUCLEOTIDE SEQUENCE [LARGE SCALE GENOMIC DNA]</scope>
    <source>
        <strain evidence="2 3">LUH13518</strain>
    </source>
</reference>
<dbReference type="Pfam" id="PF12840">
    <property type="entry name" value="HTH_20"/>
    <property type="match status" value="1"/>
</dbReference>
<dbReference type="Gene3D" id="1.10.10.10">
    <property type="entry name" value="Winged helix-like DNA-binding domain superfamily/Winged helix DNA-binding domain"/>
    <property type="match status" value="1"/>
</dbReference>
<evidence type="ECO:0000313" key="2">
    <source>
        <dbReference type="EMBL" id="KXZ70276.1"/>
    </source>
</evidence>
<dbReference type="AlphaFoldDB" id="A0A150HTT4"/>
<dbReference type="PANTHER" id="PTHR38600:SF2">
    <property type="entry name" value="SLL0088 PROTEIN"/>
    <property type="match status" value="1"/>
</dbReference>
<dbReference type="InterPro" id="IPR001845">
    <property type="entry name" value="HTH_ArsR_DNA-bd_dom"/>
</dbReference>
<feature type="domain" description="HTH arsR-type" evidence="1">
    <location>
        <begin position="1"/>
        <end position="93"/>
    </location>
</feature>
<dbReference type="PROSITE" id="PS50987">
    <property type="entry name" value="HTH_ARSR_2"/>
    <property type="match status" value="1"/>
</dbReference>
<dbReference type="EMBL" id="JRHX01000058">
    <property type="protein sequence ID" value="KXZ70276.1"/>
    <property type="molecule type" value="Genomic_DNA"/>
</dbReference>
<dbReference type="PATRIC" id="fig|52133.19.peg.1929"/>
<dbReference type="CDD" id="cd00090">
    <property type="entry name" value="HTH_ARSR"/>
    <property type="match status" value="1"/>
</dbReference>
<protein>
    <submittedName>
        <fullName evidence="2">Transcriptional repressor SdpR</fullName>
    </submittedName>
</protein>
<evidence type="ECO:0000313" key="3">
    <source>
        <dbReference type="Proteomes" id="UP000075544"/>
    </source>
</evidence>
<dbReference type="SUPFAM" id="SSF46785">
    <property type="entry name" value="Winged helix' DNA-binding domain"/>
    <property type="match status" value="1"/>
</dbReference>
<dbReference type="NCBIfam" id="NF033788">
    <property type="entry name" value="HTH_metalloreg"/>
    <property type="match status" value="1"/>
</dbReference>
<dbReference type="InterPro" id="IPR011991">
    <property type="entry name" value="ArsR-like_HTH"/>
</dbReference>
<dbReference type="SMART" id="SM00418">
    <property type="entry name" value="HTH_ARSR"/>
    <property type="match status" value="1"/>
</dbReference>
<dbReference type="InterPro" id="IPR036390">
    <property type="entry name" value="WH_DNA-bd_sf"/>
</dbReference>
<sequence length="115" mass="13307">MAKYDFQLDLLFNALSDPTRRAILTRLATGEATTTSLAEEHTMALPSFLKHLKKLEEAGLITTTKNGRVRTYALRPHAFSPLQHWLQEQQAIWETRLNQLDNYALNLQRKRKNES</sequence>
<dbReference type="GO" id="GO:0003700">
    <property type="term" value="F:DNA-binding transcription factor activity"/>
    <property type="evidence" value="ECO:0007669"/>
    <property type="project" value="InterPro"/>
</dbReference>
<dbReference type="RefSeq" id="WP_004953221.1">
    <property type="nucleotide sequence ID" value="NZ_JRHX01000058.1"/>
</dbReference>
<comment type="caution">
    <text evidence="2">The sequence shown here is derived from an EMBL/GenBank/DDBJ whole genome shotgun (WGS) entry which is preliminary data.</text>
</comment>
<evidence type="ECO:0000259" key="1">
    <source>
        <dbReference type="PROSITE" id="PS50987"/>
    </source>
</evidence>
<accession>A0A150HTT4</accession>
<proteinExistence type="predicted"/>
<dbReference type="Proteomes" id="UP000075544">
    <property type="component" value="Unassembled WGS sequence"/>
</dbReference>
<dbReference type="PANTHER" id="PTHR38600">
    <property type="entry name" value="TRANSCRIPTIONAL REGULATORY PROTEIN"/>
    <property type="match status" value="1"/>
</dbReference>
<organism evidence="2 3">
    <name type="scientific">Acinetobacter venetianus</name>
    <dbReference type="NCBI Taxonomy" id="52133"/>
    <lineage>
        <taxon>Bacteria</taxon>
        <taxon>Pseudomonadati</taxon>
        <taxon>Pseudomonadota</taxon>
        <taxon>Gammaproteobacteria</taxon>
        <taxon>Moraxellales</taxon>
        <taxon>Moraxellaceae</taxon>
        <taxon>Acinetobacter</taxon>
    </lineage>
</organism>